<organism evidence="2 3">
    <name type="scientific">Gemmatimonas groenlandica</name>
    <dbReference type="NCBI Taxonomy" id="2732249"/>
    <lineage>
        <taxon>Bacteria</taxon>
        <taxon>Pseudomonadati</taxon>
        <taxon>Gemmatimonadota</taxon>
        <taxon>Gemmatimonadia</taxon>
        <taxon>Gemmatimonadales</taxon>
        <taxon>Gemmatimonadaceae</taxon>
        <taxon>Gemmatimonas</taxon>
    </lineage>
</organism>
<proteinExistence type="predicted"/>
<sequence length="275" mass="29668">MPFRRIQSLRPESRRLAVASLGAAFGALSAHALPAQVVAGRVTDDRTMKPAVDFVVRLVQMSDTGLVALDESTTDTKGQFTVVAPSAGSYVLSFGRTAPRVHRVPVEVEAGVAPAPKDFPLPIQRDSDTRPYVDVDVDSAAIMPVGARGPAFPDNRRAIDERGSVFAMFVVDTIGRLEKNSLRLFAGTHADFVHSVERWLEVGKFRVSHVGNVPVRRQVCLAVAFQVENNPRQPRRLSKPDVPPAGLANSSRALCSRAVEGPGMMTITANPAPSR</sequence>
<dbReference type="AlphaFoldDB" id="A0A6M4IPT3"/>
<dbReference type="Proteomes" id="UP000500938">
    <property type="component" value="Chromosome"/>
</dbReference>
<dbReference type="EMBL" id="CP053085">
    <property type="protein sequence ID" value="QJR35759.1"/>
    <property type="molecule type" value="Genomic_DNA"/>
</dbReference>
<feature type="signal peptide" evidence="1">
    <location>
        <begin position="1"/>
        <end position="32"/>
    </location>
</feature>
<gene>
    <name evidence="2" type="ORF">HKW67_09655</name>
</gene>
<evidence type="ECO:0000313" key="3">
    <source>
        <dbReference type="Proteomes" id="UP000500938"/>
    </source>
</evidence>
<keyword evidence="1" id="KW-0732">Signal</keyword>
<evidence type="ECO:0000313" key="2">
    <source>
        <dbReference type="EMBL" id="QJR35759.1"/>
    </source>
</evidence>
<dbReference type="SUPFAM" id="SSF49478">
    <property type="entry name" value="Cna protein B-type domain"/>
    <property type="match status" value="1"/>
</dbReference>
<dbReference type="RefSeq" id="WP_171225189.1">
    <property type="nucleotide sequence ID" value="NZ_CP053085.1"/>
</dbReference>
<protein>
    <recommendedName>
        <fullName evidence="4">TonB C-terminal domain-containing protein</fullName>
    </recommendedName>
</protein>
<evidence type="ECO:0000256" key="1">
    <source>
        <dbReference type="SAM" id="SignalP"/>
    </source>
</evidence>
<name>A0A6M4IPT3_9BACT</name>
<feature type="chain" id="PRO_5027080868" description="TonB C-terminal domain-containing protein" evidence="1">
    <location>
        <begin position="33"/>
        <end position="275"/>
    </location>
</feature>
<dbReference type="KEGG" id="ggr:HKW67_09655"/>
<accession>A0A6M4IPT3</accession>
<keyword evidence="3" id="KW-1185">Reference proteome</keyword>
<evidence type="ECO:0008006" key="4">
    <source>
        <dbReference type="Google" id="ProtNLM"/>
    </source>
</evidence>
<reference evidence="2 3" key="1">
    <citation type="submission" date="2020-05" db="EMBL/GenBank/DDBJ databases">
        <title>Complete genome sequence of Gemmatimonas greenlandica TET16.</title>
        <authorList>
            <person name="Zeng Y."/>
        </authorList>
    </citation>
    <scope>NUCLEOTIDE SEQUENCE [LARGE SCALE GENOMIC DNA]</scope>
    <source>
        <strain evidence="2 3">TET16</strain>
    </source>
</reference>